<reference evidence="4" key="1">
    <citation type="journal article" date="2019" name="Int. J. Syst. Evol. Microbiol.">
        <title>The Global Catalogue of Microorganisms (GCM) 10K type strain sequencing project: providing services to taxonomists for standard genome sequencing and annotation.</title>
        <authorList>
            <consortium name="The Broad Institute Genomics Platform"/>
            <consortium name="The Broad Institute Genome Sequencing Center for Infectious Disease"/>
            <person name="Wu L."/>
            <person name="Ma J."/>
        </authorList>
    </citation>
    <scope>NUCLEOTIDE SEQUENCE [LARGE SCALE GENOMIC DNA]</scope>
    <source>
        <strain evidence="4">YIM 94188</strain>
    </source>
</reference>
<feature type="compositionally biased region" description="Basic and acidic residues" evidence="1">
    <location>
        <begin position="138"/>
        <end position="157"/>
    </location>
</feature>
<evidence type="ECO:0000313" key="3">
    <source>
        <dbReference type="EMBL" id="MFC5731030.1"/>
    </source>
</evidence>
<dbReference type="EMBL" id="JBHSNS010000012">
    <property type="protein sequence ID" value="MFC5731030.1"/>
    <property type="molecule type" value="Genomic_DNA"/>
</dbReference>
<name>A0ABW0ZJ46_9ACTN</name>
<dbReference type="RefSeq" id="WP_136435998.1">
    <property type="nucleotide sequence ID" value="NZ_JBHSNS010000012.1"/>
</dbReference>
<dbReference type="Gene3D" id="1.20.1290.10">
    <property type="entry name" value="AhpD-like"/>
    <property type="match status" value="1"/>
</dbReference>
<organism evidence="3 4">
    <name type="scientific">Nocardioides vastitatis</name>
    <dbReference type="NCBI Taxonomy" id="2568655"/>
    <lineage>
        <taxon>Bacteria</taxon>
        <taxon>Bacillati</taxon>
        <taxon>Actinomycetota</taxon>
        <taxon>Actinomycetes</taxon>
        <taxon>Propionibacteriales</taxon>
        <taxon>Nocardioidaceae</taxon>
        <taxon>Nocardioides</taxon>
    </lineage>
</organism>
<dbReference type="PANTHER" id="PTHR33570">
    <property type="entry name" value="4-CARBOXYMUCONOLACTONE DECARBOXYLASE FAMILY PROTEIN"/>
    <property type="match status" value="1"/>
</dbReference>
<dbReference type="PANTHER" id="PTHR33570:SF2">
    <property type="entry name" value="CARBOXYMUCONOLACTONE DECARBOXYLASE-LIKE DOMAIN-CONTAINING PROTEIN"/>
    <property type="match status" value="1"/>
</dbReference>
<sequence>MAPDKSDRSDRSTKSERFAGLPEARRRGLERMEQVYGFEMTDGTGDFFRYTVEHLFGDIWQRPGLTDRDRRLFLIGLLVGQRANDVLGIQIPAAYANDELDADALRELVILACHYDGWPNGSRMSAVVEDTIAKAKRAAADREESTRDEGAPDPSKS</sequence>
<accession>A0ABW0ZJ46</accession>
<evidence type="ECO:0000313" key="4">
    <source>
        <dbReference type="Proteomes" id="UP001596072"/>
    </source>
</evidence>
<dbReference type="InterPro" id="IPR052512">
    <property type="entry name" value="4CMD/NDH-1_regulator"/>
</dbReference>
<comment type="caution">
    <text evidence="3">The sequence shown here is derived from an EMBL/GenBank/DDBJ whole genome shotgun (WGS) entry which is preliminary data.</text>
</comment>
<protein>
    <submittedName>
        <fullName evidence="3">Carboxymuconolactone decarboxylase family protein</fullName>
    </submittedName>
</protein>
<dbReference type="InterPro" id="IPR029032">
    <property type="entry name" value="AhpD-like"/>
</dbReference>
<dbReference type="Pfam" id="PF02627">
    <property type="entry name" value="CMD"/>
    <property type="match status" value="1"/>
</dbReference>
<dbReference type="InterPro" id="IPR003779">
    <property type="entry name" value="CMD-like"/>
</dbReference>
<dbReference type="SUPFAM" id="SSF69118">
    <property type="entry name" value="AhpD-like"/>
    <property type="match status" value="1"/>
</dbReference>
<evidence type="ECO:0000256" key="1">
    <source>
        <dbReference type="SAM" id="MobiDB-lite"/>
    </source>
</evidence>
<evidence type="ECO:0000259" key="2">
    <source>
        <dbReference type="Pfam" id="PF02627"/>
    </source>
</evidence>
<feature type="domain" description="Carboxymuconolactone decarboxylase-like" evidence="2">
    <location>
        <begin position="46"/>
        <end position="129"/>
    </location>
</feature>
<gene>
    <name evidence="3" type="ORF">ACFPQB_19100</name>
</gene>
<dbReference type="Proteomes" id="UP001596072">
    <property type="component" value="Unassembled WGS sequence"/>
</dbReference>
<keyword evidence="4" id="KW-1185">Reference proteome</keyword>
<proteinExistence type="predicted"/>
<feature type="region of interest" description="Disordered" evidence="1">
    <location>
        <begin position="1"/>
        <end position="20"/>
    </location>
</feature>
<feature type="region of interest" description="Disordered" evidence="1">
    <location>
        <begin position="137"/>
        <end position="157"/>
    </location>
</feature>